<dbReference type="AlphaFoldDB" id="A0AAN0S6W9"/>
<name>A0AAN0S6W9_9ENTR</name>
<sequence>MEFELAAHIFPVTSAGIHDGAPVNGSICRTTVTAIFITALEMQNDEFFTGLLQGPAEQRLQDIIVPLSKYPTVWRFLRFTIKCLTVARLTSMKICVRRFPMR</sequence>
<proteinExistence type="predicted"/>
<dbReference type="EMBL" id="CP009458">
    <property type="protein sequence ID" value="AIR62611.1"/>
    <property type="molecule type" value="Genomic_DNA"/>
</dbReference>
<dbReference type="Proteomes" id="UP000029516">
    <property type="component" value="Chromosome"/>
</dbReference>
<reference evidence="1 2" key="1">
    <citation type="submission" date="2014-09" db="EMBL/GenBank/DDBJ databases">
        <authorList>
            <person name="Chan K.-G."/>
        </authorList>
    </citation>
    <scope>NUCLEOTIDE SEQUENCE [LARGE SCALE GENOMIC DNA]</scope>
    <source>
        <strain evidence="1 2">M006</strain>
    </source>
</reference>
<protein>
    <submittedName>
        <fullName evidence="1">Uncharacterized protein</fullName>
    </submittedName>
</protein>
<evidence type="ECO:0000313" key="1">
    <source>
        <dbReference type="EMBL" id="AIR62611.1"/>
    </source>
</evidence>
<evidence type="ECO:0000313" key="2">
    <source>
        <dbReference type="Proteomes" id="UP000029516"/>
    </source>
</evidence>
<gene>
    <name evidence="1" type="ORF">LH23_18700</name>
</gene>
<organism evidence="1 2">
    <name type="scientific">Cedecea neteri</name>
    <dbReference type="NCBI Taxonomy" id="158822"/>
    <lineage>
        <taxon>Bacteria</taxon>
        <taxon>Pseudomonadati</taxon>
        <taxon>Pseudomonadota</taxon>
        <taxon>Gammaproteobacteria</taxon>
        <taxon>Enterobacterales</taxon>
        <taxon>Enterobacteriaceae</taxon>
        <taxon>Cedecea</taxon>
    </lineage>
</organism>
<dbReference type="KEGG" id="cem:LH23_18700"/>
<accession>A0AAN0S6W9</accession>